<dbReference type="GO" id="GO:0050909">
    <property type="term" value="P:sensory perception of taste"/>
    <property type="evidence" value="ECO:0007669"/>
    <property type="project" value="InterPro"/>
</dbReference>
<comment type="subcellular location">
    <subcellularLocation>
        <location evidence="1">Membrane</location>
        <topology evidence="1">Multi-pass membrane protein</topology>
    </subcellularLocation>
</comment>
<protein>
    <recommendedName>
        <fullName evidence="8">Gustatory receptor</fullName>
    </recommendedName>
</protein>
<evidence type="ECO:0000313" key="6">
    <source>
        <dbReference type="EMBL" id="OQV18289.1"/>
    </source>
</evidence>
<dbReference type="Proteomes" id="UP000192578">
    <property type="component" value="Unassembled WGS sequence"/>
</dbReference>
<evidence type="ECO:0000256" key="2">
    <source>
        <dbReference type="ARBA" id="ARBA00022692"/>
    </source>
</evidence>
<name>A0A1W0WSW0_HYPEX</name>
<keyword evidence="3 5" id="KW-1133">Transmembrane helix</keyword>
<feature type="transmembrane region" description="Helical" evidence="5">
    <location>
        <begin position="44"/>
        <end position="65"/>
    </location>
</feature>
<reference evidence="7" key="1">
    <citation type="submission" date="2017-01" db="EMBL/GenBank/DDBJ databases">
        <title>Comparative genomics of anhydrobiosis in the tardigrade Hypsibius dujardini.</title>
        <authorList>
            <person name="Yoshida Y."/>
            <person name="Koutsovoulos G."/>
            <person name="Laetsch D."/>
            <person name="Stevens L."/>
            <person name="Kumar S."/>
            <person name="Horikawa D."/>
            <person name="Ishino K."/>
            <person name="Komine S."/>
            <person name="Tomita M."/>
            <person name="Blaxter M."/>
            <person name="Arakawa K."/>
        </authorList>
    </citation>
    <scope>NUCLEOTIDE SEQUENCE [LARGE SCALE GENOMIC DNA]</scope>
    <source>
        <strain evidence="7">Z151</strain>
    </source>
</reference>
<dbReference type="GO" id="GO:0016020">
    <property type="term" value="C:membrane"/>
    <property type="evidence" value="ECO:0007669"/>
    <property type="project" value="UniProtKB-SubCell"/>
</dbReference>
<dbReference type="Pfam" id="PF08395">
    <property type="entry name" value="7tm_7"/>
    <property type="match status" value="1"/>
</dbReference>
<proteinExistence type="predicted"/>
<evidence type="ECO:0008006" key="8">
    <source>
        <dbReference type="Google" id="ProtNLM"/>
    </source>
</evidence>
<comment type="caution">
    <text evidence="6">The sequence shown here is derived from an EMBL/GenBank/DDBJ whole genome shotgun (WGS) entry which is preliminary data.</text>
</comment>
<accession>A0A1W0WSW0</accession>
<dbReference type="AlphaFoldDB" id="A0A1W0WSW0"/>
<dbReference type="InterPro" id="IPR013604">
    <property type="entry name" value="7TM_chemorcpt"/>
</dbReference>
<keyword evidence="4 5" id="KW-0472">Membrane</keyword>
<feature type="transmembrane region" description="Helical" evidence="5">
    <location>
        <begin position="368"/>
        <end position="385"/>
    </location>
</feature>
<feature type="transmembrane region" description="Helical" evidence="5">
    <location>
        <begin position="93"/>
        <end position="119"/>
    </location>
</feature>
<keyword evidence="2 5" id="KW-0812">Transmembrane</keyword>
<feature type="transmembrane region" description="Helical" evidence="5">
    <location>
        <begin position="235"/>
        <end position="266"/>
    </location>
</feature>
<feature type="transmembrane region" description="Helical" evidence="5">
    <location>
        <begin position="446"/>
        <end position="466"/>
    </location>
</feature>
<feature type="transmembrane region" description="Helical" evidence="5">
    <location>
        <begin position="193"/>
        <end position="215"/>
    </location>
</feature>
<evidence type="ECO:0000256" key="1">
    <source>
        <dbReference type="ARBA" id="ARBA00004141"/>
    </source>
</evidence>
<gene>
    <name evidence="6" type="ORF">BV898_07685</name>
</gene>
<evidence type="ECO:0000256" key="3">
    <source>
        <dbReference type="ARBA" id="ARBA00022989"/>
    </source>
</evidence>
<evidence type="ECO:0000313" key="7">
    <source>
        <dbReference type="Proteomes" id="UP000192578"/>
    </source>
</evidence>
<dbReference type="OrthoDB" id="5800391at2759"/>
<dbReference type="EMBL" id="MTYJ01000051">
    <property type="protein sequence ID" value="OQV18289.1"/>
    <property type="molecule type" value="Genomic_DNA"/>
</dbReference>
<organism evidence="6 7">
    <name type="scientific">Hypsibius exemplaris</name>
    <name type="common">Freshwater tardigrade</name>
    <dbReference type="NCBI Taxonomy" id="2072580"/>
    <lineage>
        <taxon>Eukaryota</taxon>
        <taxon>Metazoa</taxon>
        <taxon>Ecdysozoa</taxon>
        <taxon>Tardigrada</taxon>
        <taxon>Eutardigrada</taxon>
        <taxon>Parachela</taxon>
        <taxon>Hypsibioidea</taxon>
        <taxon>Hypsibiidae</taxon>
        <taxon>Hypsibius</taxon>
    </lineage>
</organism>
<feature type="transmembrane region" description="Helical" evidence="5">
    <location>
        <begin position="337"/>
        <end position="356"/>
    </location>
</feature>
<keyword evidence="7" id="KW-1185">Reference proteome</keyword>
<sequence length="500" mass="57457">MAIEKDSLAVAVPPLPNGRPSMDLDRRMTITVQAHPVLATAKGYSVYAVFRPVLFALHYAGFLIISKAPDEILTRCDKAALLVRKLIRTGYMVLMWVWTLLMSINIFWIAIVVTAQTGIDPTNGRKANILITFLEESPYSLIAIRNALVLTIFVWHSEDIWNALTLCEELRIKIAQAGSDPDLLRAIGKRPNVYVVTTVLLLLSWEVYEWNVWFWTMGLKFVWEMKPFGFNLFHYQYAILWWLFITIPFVLSQLAICVPSLFALIIHRYCRYLNDELSSMGKNSGRGHVYVADLPDVTNMTGDEESELGRKVTELRRIHFEIGHSVRQLDKTVRSMLLVQFVFDLFVLFGFLGLLLQSKDESKTVLEWTFYIPSALIWMFFLLHYNMPLIGMASESEKTHALVHALTFPWTGVCHEKMADFAVFLEESRHTIIGFTGRKFYYVNRAYLVTCAAVVGSYFLVLAEILDRFYGNEEIKQELNEIQRLIQNRSPRLNSSGHSV</sequence>
<evidence type="ECO:0000256" key="5">
    <source>
        <dbReference type="SAM" id="Phobius"/>
    </source>
</evidence>
<evidence type="ECO:0000256" key="4">
    <source>
        <dbReference type="ARBA" id="ARBA00023136"/>
    </source>
</evidence>